<dbReference type="Gene3D" id="3.40.50.150">
    <property type="entry name" value="Vaccinia Virus protein VP39"/>
    <property type="match status" value="1"/>
</dbReference>
<dbReference type="InterPro" id="IPR013216">
    <property type="entry name" value="Methyltransf_11"/>
</dbReference>
<proteinExistence type="predicted"/>
<reference evidence="3" key="1">
    <citation type="submission" date="2013-08" db="EMBL/GenBank/DDBJ databases">
        <title>Intrasporangium oryzae NRRL B-24470.</title>
        <authorList>
            <person name="Liu H."/>
            <person name="Wang G."/>
        </authorList>
    </citation>
    <scope>NUCLEOTIDE SEQUENCE [LARGE SCALE GENOMIC DNA]</scope>
    <source>
        <strain evidence="3">Q5-1</strain>
    </source>
</reference>
<dbReference type="PANTHER" id="PTHR45036:SF1">
    <property type="entry name" value="METHYLTRANSFERASE LIKE 7A"/>
    <property type="match status" value="1"/>
</dbReference>
<gene>
    <name evidence="2" type="ORF">N864_02795</name>
</gene>
<dbReference type="GO" id="GO:0032259">
    <property type="term" value="P:methylation"/>
    <property type="evidence" value="ECO:0007669"/>
    <property type="project" value="UniProtKB-KW"/>
</dbReference>
<keyword evidence="3" id="KW-1185">Reference proteome</keyword>
<dbReference type="GO" id="GO:0008757">
    <property type="term" value="F:S-adenosylmethionine-dependent methyltransferase activity"/>
    <property type="evidence" value="ECO:0007669"/>
    <property type="project" value="InterPro"/>
</dbReference>
<protein>
    <submittedName>
        <fullName evidence="2">Methyltransferase type 11</fullName>
    </submittedName>
</protein>
<dbReference type="Pfam" id="PF08241">
    <property type="entry name" value="Methyltransf_11"/>
    <property type="match status" value="1"/>
</dbReference>
<evidence type="ECO:0000313" key="3">
    <source>
        <dbReference type="Proteomes" id="UP000019494"/>
    </source>
</evidence>
<dbReference type="CDD" id="cd02440">
    <property type="entry name" value="AdoMet_MTases"/>
    <property type="match status" value="1"/>
</dbReference>
<dbReference type="InterPro" id="IPR029063">
    <property type="entry name" value="SAM-dependent_MTases_sf"/>
</dbReference>
<evidence type="ECO:0000313" key="2">
    <source>
        <dbReference type="EMBL" id="EWT05730.1"/>
    </source>
</evidence>
<comment type="caution">
    <text evidence="2">The sequence shown here is derived from an EMBL/GenBank/DDBJ whole genome shotgun (WGS) entry which is preliminary data.</text>
</comment>
<dbReference type="PATRIC" id="fig|584657.3.peg.2377"/>
<evidence type="ECO:0000259" key="1">
    <source>
        <dbReference type="Pfam" id="PF08241"/>
    </source>
</evidence>
<accession>W9GI12</accession>
<dbReference type="EMBL" id="AWQS01000091">
    <property type="protein sequence ID" value="EWT05730.1"/>
    <property type="molecule type" value="Genomic_DNA"/>
</dbReference>
<keyword evidence="2" id="KW-0489">Methyltransferase</keyword>
<organism evidence="2 3">
    <name type="scientific">Intrasporangium chromatireducens Q5-1</name>
    <dbReference type="NCBI Taxonomy" id="584657"/>
    <lineage>
        <taxon>Bacteria</taxon>
        <taxon>Bacillati</taxon>
        <taxon>Actinomycetota</taxon>
        <taxon>Actinomycetes</taxon>
        <taxon>Micrococcales</taxon>
        <taxon>Intrasporangiaceae</taxon>
        <taxon>Intrasporangium</taxon>
    </lineage>
</organism>
<dbReference type="SUPFAM" id="SSF53335">
    <property type="entry name" value="S-adenosyl-L-methionine-dependent methyltransferases"/>
    <property type="match status" value="1"/>
</dbReference>
<dbReference type="RefSeq" id="WP_034716918.1">
    <property type="nucleotide sequence ID" value="NZ_AWQS01000091.1"/>
</dbReference>
<dbReference type="Proteomes" id="UP000019494">
    <property type="component" value="Unassembled WGS sequence"/>
</dbReference>
<name>W9GI12_9MICO</name>
<sequence>MNWWSESVLPRLMASNLTTPLLEAERRAVCAGLTGRVVELGFGSGTNLPYLPPEVTGVWAVEPSETAWRLSERPRSEARVPVVRAGLTGEHLELEDGSMDSALSTLTLCTIPDLPAALTELRRVLRPGGALHYFEHGLAPDASTERWQHRLEPMQKRVFGGCHLSRDIPRLLREAGFELEGDSAAYLSVPGPMRAWAYVYRGRAVA</sequence>
<dbReference type="InterPro" id="IPR052356">
    <property type="entry name" value="Thiol_S-MT"/>
</dbReference>
<dbReference type="PANTHER" id="PTHR45036">
    <property type="entry name" value="METHYLTRANSFERASE LIKE 7B"/>
    <property type="match status" value="1"/>
</dbReference>
<feature type="domain" description="Methyltransferase type 11" evidence="1">
    <location>
        <begin position="39"/>
        <end position="131"/>
    </location>
</feature>
<dbReference type="AlphaFoldDB" id="W9GI12"/>
<keyword evidence="2" id="KW-0808">Transferase</keyword>